<dbReference type="AlphaFoldDB" id="A0A4R9I7Y6"/>
<evidence type="ECO:0000256" key="1">
    <source>
        <dbReference type="ARBA" id="ARBA00004141"/>
    </source>
</evidence>
<comment type="caution">
    <text evidence="6">The sequence shown here is derived from an EMBL/GenBank/DDBJ whole genome shotgun (WGS) entry which is preliminary data.</text>
</comment>
<dbReference type="Pfam" id="PF13564">
    <property type="entry name" value="DoxX_2"/>
    <property type="match status" value="1"/>
</dbReference>
<feature type="transmembrane region" description="Helical" evidence="5">
    <location>
        <begin position="72"/>
        <end position="89"/>
    </location>
</feature>
<sequence>MNWIKTIYWITTSVIAAMMLFSGYNSLNNAEMIEGFRHLGFPDYFRIELGIAKLLGAIVLIVPKVPIRLKEWAYVGFGITYISAAIAHLQVGDLIGNVIAPFVFLAILVTSYLMFHKTKT</sequence>
<evidence type="ECO:0000256" key="4">
    <source>
        <dbReference type="ARBA" id="ARBA00023136"/>
    </source>
</evidence>
<evidence type="ECO:0000256" key="3">
    <source>
        <dbReference type="ARBA" id="ARBA00022989"/>
    </source>
</evidence>
<evidence type="ECO:0000256" key="2">
    <source>
        <dbReference type="ARBA" id="ARBA00022692"/>
    </source>
</evidence>
<dbReference type="GO" id="GO:0016020">
    <property type="term" value="C:membrane"/>
    <property type="evidence" value="ECO:0007669"/>
    <property type="project" value="UniProtKB-SubCell"/>
</dbReference>
<protein>
    <submittedName>
        <fullName evidence="6">DoxX family protein</fullName>
    </submittedName>
</protein>
<organism evidence="6 7">
    <name type="scientific">Leptospira noumeaensis</name>
    <dbReference type="NCBI Taxonomy" id="2484964"/>
    <lineage>
        <taxon>Bacteria</taxon>
        <taxon>Pseudomonadati</taxon>
        <taxon>Spirochaetota</taxon>
        <taxon>Spirochaetia</taxon>
        <taxon>Leptospirales</taxon>
        <taxon>Leptospiraceae</taxon>
        <taxon>Leptospira</taxon>
    </lineage>
</organism>
<evidence type="ECO:0000256" key="5">
    <source>
        <dbReference type="SAM" id="Phobius"/>
    </source>
</evidence>
<dbReference type="Proteomes" id="UP000298009">
    <property type="component" value="Unassembled WGS sequence"/>
</dbReference>
<keyword evidence="7" id="KW-1185">Reference proteome</keyword>
<evidence type="ECO:0000313" key="7">
    <source>
        <dbReference type="Proteomes" id="UP000298009"/>
    </source>
</evidence>
<feature type="transmembrane region" description="Helical" evidence="5">
    <location>
        <begin position="95"/>
        <end position="115"/>
    </location>
</feature>
<dbReference type="InterPro" id="IPR016944">
    <property type="entry name" value="UCP030066"/>
</dbReference>
<dbReference type="RefSeq" id="WP_135601706.1">
    <property type="nucleotide sequence ID" value="NZ_RQFK01000026.1"/>
</dbReference>
<keyword evidence="2 5" id="KW-0812">Transmembrane</keyword>
<comment type="subcellular location">
    <subcellularLocation>
        <location evidence="1">Membrane</location>
        <topology evidence="1">Multi-pass membrane protein</topology>
    </subcellularLocation>
</comment>
<gene>
    <name evidence="6" type="ORF">EHQ24_11190</name>
</gene>
<keyword evidence="4 5" id="KW-0472">Membrane</keyword>
<feature type="transmembrane region" description="Helical" evidence="5">
    <location>
        <begin position="7"/>
        <end position="24"/>
    </location>
</feature>
<dbReference type="EMBL" id="RQFK01000026">
    <property type="protein sequence ID" value="TGK81846.1"/>
    <property type="molecule type" value="Genomic_DNA"/>
</dbReference>
<dbReference type="PIRSF" id="PIRSF030066">
    <property type="entry name" value="UCP030066"/>
    <property type="match status" value="1"/>
</dbReference>
<dbReference type="OrthoDB" id="7960583at2"/>
<evidence type="ECO:0000313" key="6">
    <source>
        <dbReference type="EMBL" id="TGK81846.1"/>
    </source>
</evidence>
<proteinExistence type="predicted"/>
<name>A0A4R9I7Y6_9LEPT</name>
<dbReference type="InterPro" id="IPR032808">
    <property type="entry name" value="DoxX"/>
</dbReference>
<keyword evidence="3 5" id="KW-1133">Transmembrane helix</keyword>
<accession>A0A4R9I7Y6</accession>
<feature type="transmembrane region" description="Helical" evidence="5">
    <location>
        <begin position="44"/>
        <end position="65"/>
    </location>
</feature>
<reference evidence="6" key="1">
    <citation type="journal article" date="2019" name="PLoS Negl. Trop. Dis.">
        <title>Revisiting the worldwide diversity of Leptospira species in the environment.</title>
        <authorList>
            <person name="Vincent A.T."/>
            <person name="Schiettekatte O."/>
            <person name="Bourhy P."/>
            <person name="Veyrier F.J."/>
            <person name="Picardeau M."/>
        </authorList>
    </citation>
    <scope>NUCLEOTIDE SEQUENCE [LARGE SCALE GENOMIC DNA]</scope>
    <source>
        <strain evidence="6">201800287</strain>
    </source>
</reference>